<proteinExistence type="predicted"/>
<dbReference type="Proteomes" id="UP001346149">
    <property type="component" value="Unassembled WGS sequence"/>
</dbReference>
<comment type="caution">
    <text evidence="2">The sequence shown here is derived from an EMBL/GenBank/DDBJ whole genome shotgun (WGS) entry which is preliminary data.</text>
</comment>
<accession>A0AAN7MSK7</accession>
<sequence length="113" mass="13178">MLQNICTVAAADDMKLYVKESNTCYRIPTMVLPAIAWLSLVSLLIDQSLRSKMCPFMTGLLNENEALQTCWYLRKFFWSLCKYPTNFDIFNIQLEIERALHASLLYWIFLLVG</sequence>
<organism evidence="2 3">
    <name type="scientific">Trapa natans</name>
    <name type="common">Water chestnut</name>
    <dbReference type="NCBI Taxonomy" id="22666"/>
    <lineage>
        <taxon>Eukaryota</taxon>
        <taxon>Viridiplantae</taxon>
        <taxon>Streptophyta</taxon>
        <taxon>Embryophyta</taxon>
        <taxon>Tracheophyta</taxon>
        <taxon>Spermatophyta</taxon>
        <taxon>Magnoliopsida</taxon>
        <taxon>eudicotyledons</taxon>
        <taxon>Gunneridae</taxon>
        <taxon>Pentapetalae</taxon>
        <taxon>rosids</taxon>
        <taxon>malvids</taxon>
        <taxon>Myrtales</taxon>
        <taxon>Lythraceae</taxon>
        <taxon>Trapa</taxon>
    </lineage>
</organism>
<keyword evidence="3" id="KW-1185">Reference proteome</keyword>
<name>A0AAN7MSK7_TRANT</name>
<evidence type="ECO:0000313" key="3">
    <source>
        <dbReference type="Proteomes" id="UP001346149"/>
    </source>
</evidence>
<keyword evidence="1" id="KW-0472">Membrane</keyword>
<evidence type="ECO:0000256" key="1">
    <source>
        <dbReference type="SAM" id="Phobius"/>
    </source>
</evidence>
<protein>
    <submittedName>
        <fullName evidence="2">Uncharacterized protein</fullName>
    </submittedName>
</protein>
<evidence type="ECO:0000313" key="2">
    <source>
        <dbReference type="EMBL" id="KAK4798308.1"/>
    </source>
</evidence>
<gene>
    <name evidence="2" type="ORF">SAY86_030634</name>
</gene>
<reference evidence="2 3" key="1">
    <citation type="journal article" date="2023" name="Hortic Res">
        <title>Pangenome of water caltrop reveals structural variations and asymmetric subgenome divergence after allopolyploidization.</title>
        <authorList>
            <person name="Zhang X."/>
            <person name="Chen Y."/>
            <person name="Wang L."/>
            <person name="Yuan Y."/>
            <person name="Fang M."/>
            <person name="Shi L."/>
            <person name="Lu R."/>
            <person name="Comes H.P."/>
            <person name="Ma Y."/>
            <person name="Chen Y."/>
            <person name="Huang G."/>
            <person name="Zhou Y."/>
            <person name="Zheng Z."/>
            <person name="Qiu Y."/>
        </authorList>
    </citation>
    <scope>NUCLEOTIDE SEQUENCE [LARGE SCALE GENOMIC DNA]</scope>
    <source>
        <strain evidence="2">F231</strain>
    </source>
</reference>
<feature type="transmembrane region" description="Helical" evidence="1">
    <location>
        <begin position="25"/>
        <end position="45"/>
    </location>
</feature>
<dbReference type="AlphaFoldDB" id="A0AAN7MSK7"/>
<keyword evidence="1" id="KW-0812">Transmembrane</keyword>
<keyword evidence="1" id="KW-1133">Transmembrane helix</keyword>
<dbReference type="EMBL" id="JAXQNO010000005">
    <property type="protein sequence ID" value="KAK4798308.1"/>
    <property type="molecule type" value="Genomic_DNA"/>
</dbReference>